<accession>A0AA37QH54</accession>
<sequence>MLVVMQSDATQAQIDAVCDAIREMGFQPAPMPGAQRTAVGLIGNDGQVDGSHISGMAGVGQVIYVSKPYKQVSREWRPENTVVEIAPGVRFGGTEVPVIAGPCSVEGEPQILAVARAVRAAGASALRGGAFKPRSSPYSFQGMGLEGLKLLAKAREETGLAIVTEAMDEEGANLVAEYADCIQLGARNMQNFSLLKVLGRLRKPVLLKRGMSATIQELLLAAEYVLAAGNPHVILCERGVRGFDTATRNLFDLSAIPLVHKLSHLPIVADPSHGVGVREHVPPMARAAIAAGADGLIIEVHPTPDKAVSDGAQTLYTEQFGRLMGEVRTIAEAIGRTITPAPAHQTVGAG</sequence>
<dbReference type="InterPro" id="IPR052899">
    <property type="entry name" value="Class-I_DAHP_synthase"/>
</dbReference>
<evidence type="ECO:0000259" key="2">
    <source>
        <dbReference type="Pfam" id="PF00793"/>
    </source>
</evidence>
<dbReference type="NCBIfam" id="NF009239">
    <property type="entry name" value="PRK12595.1"/>
    <property type="match status" value="1"/>
</dbReference>
<dbReference type="GO" id="GO:0009073">
    <property type="term" value="P:aromatic amino acid family biosynthetic process"/>
    <property type="evidence" value="ECO:0007669"/>
    <property type="project" value="InterPro"/>
</dbReference>
<dbReference type="PANTHER" id="PTHR43018">
    <property type="entry name" value="PHOSPHO-2-DEHYDRO-3-DEOXYHEPTONATE ALDOLASE"/>
    <property type="match status" value="1"/>
</dbReference>
<name>A0AA37QH54_9BACT</name>
<feature type="domain" description="DAHP synthetase I/KDSA" evidence="2">
    <location>
        <begin position="89"/>
        <end position="329"/>
    </location>
</feature>
<evidence type="ECO:0000259" key="3">
    <source>
        <dbReference type="Pfam" id="PF18152"/>
    </source>
</evidence>
<evidence type="ECO:0000313" key="5">
    <source>
        <dbReference type="Proteomes" id="UP001161325"/>
    </source>
</evidence>
<dbReference type="PANTHER" id="PTHR43018:SF1">
    <property type="entry name" value="PROTEIN AROA(G)"/>
    <property type="match status" value="1"/>
</dbReference>
<protein>
    <submittedName>
        <fullName evidence="4">3-deoxy-7-phosphoheptulonate synthase</fullName>
    </submittedName>
</protein>
<feature type="domain" description="DAHP synthase ferredoxin-like" evidence="3">
    <location>
        <begin position="1"/>
        <end position="67"/>
    </location>
</feature>
<dbReference type="Pfam" id="PF00793">
    <property type="entry name" value="DAHP_synth_1"/>
    <property type="match status" value="1"/>
</dbReference>
<dbReference type="Proteomes" id="UP001161325">
    <property type="component" value="Unassembled WGS sequence"/>
</dbReference>
<dbReference type="NCBIfam" id="NF006421">
    <property type="entry name" value="PRK08673.1"/>
    <property type="match status" value="1"/>
</dbReference>
<comment type="caution">
    <text evidence="4">The sequence shown here is derived from an EMBL/GenBank/DDBJ whole genome shotgun (WGS) entry which is preliminary data.</text>
</comment>
<dbReference type="InterPro" id="IPR041071">
    <property type="entry name" value="DAHP_snth_FXD"/>
</dbReference>
<dbReference type="GO" id="GO:0016740">
    <property type="term" value="F:transferase activity"/>
    <property type="evidence" value="ECO:0007669"/>
    <property type="project" value="UniProtKB-KW"/>
</dbReference>
<organism evidence="4 5">
    <name type="scientific">Roseisolibacter agri</name>
    <dbReference type="NCBI Taxonomy" id="2014610"/>
    <lineage>
        <taxon>Bacteria</taxon>
        <taxon>Pseudomonadati</taxon>
        <taxon>Gemmatimonadota</taxon>
        <taxon>Gemmatimonadia</taxon>
        <taxon>Gemmatimonadales</taxon>
        <taxon>Gemmatimonadaceae</taxon>
        <taxon>Roseisolibacter</taxon>
    </lineage>
</organism>
<dbReference type="RefSeq" id="WP_284350796.1">
    <property type="nucleotide sequence ID" value="NZ_BRXS01000004.1"/>
</dbReference>
<dbReference type="Gene3D" id="3.20.20.70">
    <property type="entry name" value="Aldolase class I"/>
    <property type="match status" value="1"/>
</dbReference>
<dbReference type="Gene3D" id="3.30.70.1140">
    <property type="entry name" value="Phospho-2-dehydro-3-deoxyheptonate aldolase, domain 1"/>
    <property type="match status" value="1"/>
</dbReference>
<dbReference type="AlphaFoldDB" id="A0AA37QH54"/>
<dbReference type="SUPFAM" id="SSF51569">
    <property type="entry name" value="Aldolase"/>
    <property type="match status" value="1"/>
</dbReference>
<dbReference type="InterPro" id="IPR006218">
    <property type="entry name" value="DAHP1/KDSA"/>
</dbReference>
<evidence type="ECO:0000313" key="4">
    <source>
        <dbReference type="EMBL" id="GLC26340.1"/>
    </source>
</evidence>
<gene>
    <name evidence="4" type="primary">aroG-1</name>
    <name evidence="4" type="ORF">rosag_28530</name>
</gene>
<reference evidence="4" key="1">
    <citation type="submission" date="2022-08" db="EMBL/GenBank/DDBJ databases">
        <title>Draft genome sequencing of Roseisolibacter agri AW1220.</title>
        <authorList>
            <person name="Tobiishi Y."/>
            <person name="Tonouchi A."/>
        </authorList>
    </citation>
    <scope>NUCLEOTIDE SEQUENCE</scope>
    <source>
        <strain evidence="4">AW1220</strain>
    </source>
</reference>
<dbReference type="EMBL" id="BRXS01000004">
    <property type="protein sequence ID" value="GLC26340.1"/>
    <property type="molecule type" value="Genomic_DNA"/>
</dbReference>
<evidence type="ECO:0000256" key="1">
    <source>
        <dbReference type="ARBA" id="ARBA00022679"/>
    </source>
</evidence>
<keyword evidence="5" id="KW-1185">Reference proteome</keyword>
<keyword evidence="1" id="KW-0808">Transferase</keyword>
<dbReference type="Pfam" id="PF18152">
    <property type="entry name" value="DAHP_snth_FXD"/>
    <property type="match status" value="1"/>
</dbReference>
<dbReference type="NCBIfam" id="TIGR01361">
    <property type="entry name" value="DAHP_synth_Bsub"/>
    <property type="match status" value="1"/>
</dbReference>
<dbReference type="InterPro" id="IPR006268">
    <property type="entry name" value="DAHP_syn_2"/>
</dbReference>
<proteinExistence type="predicted"/>
<dbReference type="GO" id="GO:0016832">
    <property type="term" value="F:aldehyde-lyase activity"/>
    <property type="evidence" value="ECO:0007669"/>
    <property type="project" value="InterPro"/>
</dbReference>
<dbReference type="InterPro" id="IPR013785">
    <property type="entry name" value="Aldolase_TIM"/>
</dbReference>